<dbReference type="AlphaFoldDB" id="A0A819VNS2"/>
<protein>
    <submittedName>
        <fullName evidence="2">Uncharacterized protein</fullName>
    </submittedName>
</protein>
<gene>
    <name evidence="1" type="ORF">IZO911_LOCUS43729</name>
    <name evidence="2" type="ORF">KXQ929_LOCUS35182</name>
</gene>
<sequence>MWIGFQQPLIKTWLRECIPSLNQLKSSGFLIRKNEKWYVYFLGLIGDCPAIKLALNHIGNNGYYSCWFCKIRGIHTANKRQYYYQEVFNMRSINSYRNESKEAEVKHENVNGHLGLSFFHELLDIALPHSILMDYMHITLLRHTRCVVLQIYASIVPKTRSEIDDQLNFQQFPHTFNRKLKPIKSGHIKASEIKNILFYALLPIFYQHLQVDKAAHVALSVCAILMLHGPKLFGHETGLLAHDLLSIYYRDHSKYYDNLENLVLHLHIHYSNQYLNYGSLNNTNYFAQESFLGAFAKNKHGTRYWGDLLVHHFNIDFALQKIINQQEVNNVNHNEGAFDVARLSINNIEKLLSWHKRVCDCNQPAICIIIYHRSIIRGQTYHSLSYRKRQSSNSFFVKYTNDRRDILFGAIELFFTYKNSSLALINNYPSKHLFSDVFASSAYYHSCLSKYINMYFYVLQEKPSSFHYIPIHQILNLCVVFKKDNFIIVTPISQAYEHD</sequence>
<evidence type="ECO:0000313" key="2">
    <source>
        <dbReference type="EMBL" id="CAF4112824.1"/>
    </source>
</evidence>
<dbReference type="Proteomes" id="UP000663860">
    <property type="component" value="Unassembled WGS sequence"/>
</dbReference>
<dbReference type="Proteomes" id="UP000663868">
    <property type="component" value="Unassembled WGS sequence"/>
</dbReference>
<comment type="caution">
    <text evidence="2">The sequence shown here is derived from an EMBL/GenBank/DDBJ whole genome shotgun (WGS) entry which is preliminary data.</text>
</comment>
<dbReference type="EMBL" id="CAJNOE010002276">
    <property type="protein sequence ID" value="CAF1476098.1"/>
    <property type="molecule type" value="Genomic_DNA"/>
</dbReference>
<dbReference type="EMBL" id="CAJOBB010005024">
    <property type="protein sequence ID" value="CAF4112824.1"/>
    <property type="molecule type" value="Genomic_DNA"/>
</dbReference>
<organism evidence="2 3">
    <name type="scientific">Adineta steineri</name>
    <dbReference type="NCBI Taxonomy" id="433720"/>
    <lineage>
        <taxon>Eukaryota</taxon>
        <taxon>Metazoa</taxon>
        <taxon>Spiralia</taxon>
        <taxon>Gnathifera</taxon>
        <taxon>Rotifera</taxon>
        <taxon>Eurotatoria</taxon>
        <taxon>Bdelloidea</taxon>
        <taxon>Adinetida</taxon>
        <taxon>Adinetidae</taxon>
        <taxon>Adineta</taxon>
    </lineage>
</organism>
<proteinExistence type="predicted"/>
<evidence type="ECO:0000313" key="3">
    <source>
        <dbReference type="Proteomes" id="UP000663868"/>
    </source>
</evidence>
<name>A0A819VNS2_9BILA</name>
<accession>A0A819VNS2</accession>
<evidence type="ECO:0000313" key="1">
    <source>
        <dbReference type="EMBL" id="CAF1476098.1"/>
    </source>
</evidence>
<reference evidence="2" key="1">
    <citation type="submission" date="2021-02" db="EMBL/GenBank/DDBJ databases">
        <authorList>
            <person name="Nowell W R."/>
        </authorList>
    </citation>
    <scope>NUCLEOTIDE SEQUENCE</scope>
</reference>